<feature type="region of interest" description="Disordered" evidence="2">
    <location>
        <begin position="639"/>
        <end position="725"/>
    </location>
</feature>
<dbReference type="OrthoDB" id="5236024at2759"/>
<feature type="compositionally biased region" description="Polar residues" evidence="2">
    <location>
        <begin position="641"/>
        <end position="657"/>
    </location>
</feature>
<accession>A0A423WJB3</accession>
<evidence type="ECO:0000313" key="3">
    <source>
        <dbReference type="EMBL" id="ROW03514.1"/>
    </source>
</evidence>
<gene>
    <name evidence="3" type="ORF">VSDG_01364</name>
</gene>
<feature type="compositionally biased region" description="Polar residues" evidence="2">
    <location>
        <begin position="698"/>
        <end position="715"/>
    </location>
</feature>
<feature type="compositionally biased region" description="Acidic residues" evidence="2">
    <location>
        <begin position="94"/>
        <end position="116"/>
    </location>
</feature>
<feature type="coiled-coil region" evidence="1">
    <location>
        <begin position="552"/>
        <end position="599"/>
    </location>
</feature>
<dbReference type="Proteomes" id="UP000284375">
    <property type="component" value="Unassembled WGS sequence"/>
</dbReference>
<keyword evidence="4" id="KW-1185">Reference proteome</keyword>
<organism evidence="3 4">
    <name type="scientific">Cytospora chrysosperma</name>
    <name type="common">Cytospora canker fungus</name>
    <name type="synonym">Sphaeria chrysosperma</name>
    <dbReference type="NCBI Taxonomy" id="252740"/>
    <lineage>
        <taxon>Eukaryota</taxon>
        <taxon>Fungi</taxon>
        <taxon>Dikarya</taxon>
        <taxon>Ascomycota</taxon>
        <taxon>Pezizomycotina</taxon>
        <taxon>Sordariomycetes</taxon>
        <taxon>Sordariomycetidae</taxon>
        <taxon>Diaporthales</taxon>
        <taxon>Cytosporaceae</taxon>
        <taxon>Cytospora</taxon>
    </lineage>
</organism>
<feature type="compositionally biased region" description="Acidic residues" evidence="2">
    <location>
        <begin position="152"/>
        <end position="173"/>
    </location>
</feature>
<evidence type="ECO:0000256" key="1">
    <source>
        <dbReference type="SAM" id="Coils"/>
    </source>
</evidence>
<dbReference type="STRING" id="252740.A0A423WJB3"/>
<dbReference type="AlphaFoldDB" id="A0A423WJB3"/>
<feature type="region of interest" description="Disordered" evidence="2">
    <location>
        <begin position="1"/>
        <end position="290"/>
    </location>
</feature>
<feature type="compositionally biased region" description="Basic and acidic residues" evidence="2">
    <location>
        <begin position="174"/>
        <end position="187"/>
    </location>
</feature>
<evidence type="ECO:0000256" key="2">
    <source>
        <dbReference type="SAM" id="MobiDB-lite"/>
    </source>
</evidence>
<name>A0A423WJB3_CYTCH</name>
<feature type="compositionally biased region" description="Basic and acidic residues" evidence="2">
    <location>
        <begin position="271"/>
        <end position="290"/>
    </location>
</feature>
<proteinExistence type="predicted"/>
<sequence length="802" mass="90302">MPSKRALRSAVAAQQEQLDASAKEDYLGQFPAKRAKTNAGAKGRKQGTKATEVLLSGRASRATRRAAAKHSNTEQPEDPTGSTRSGKRERMIGAEEEEDDVNGDDDDDDDYQEEEGGVSHDLMARTINQGRHGPQRTINGIAARHYEQSQDQNEEESEEGEEGEEQIGEDDHEEGLHMIRPPEESRGRGPGTVRDGHGGASMPNRVNTGPATRSKGLLDTLYEFNSPSPEKTQTHQRVAARRGAKNKETAPRRCNRPTTSQPRQPVQNQVPREESAASSEREGEARGDTRVDAAEVSAFIEAPQPHEKLVLVEVNMNSMGGIFKTLKHQAWTSRSDWNLSFEADDKSDGDPTACKTTSGKTLMKAAVSLKRLLENAIHAWQESEETGNDDIRASTEYLRGKGADAKRCLAGIDRAVERICAEELAPPPPAADEESAKRAVQTRRRLLCEISRRLIPMLVLIVNKTCGLALSEGQSKVTVYFNHFTFQFFLRTISWTTRLHNALSRGLEQWPYEPEFKKNATDLDEKERKAKQGKMEARRVFSEQLSKLHYAAKHAERTIQEAAARKVENQRREAYRRRAEEQARLARAAHERKEEEKRQRDAALYAHCARHSQSLMNMPDPEQERWLRDEAARKRAIRDAFTQNNGPGRASQESQGYRKSGMVQVGIGPPRVGPSRNTRIEEDPNDWDPFAESPPFRNRTTPSIQYTQDRPNSSGIRHRPSQANRPWAYKEEKALVKAIRYDGTYNVVSMAARLGRSEGDVERRVLSLLQGYRARYTERAEEIPAWLSYVEETLGISSPRSW</sequence>
<protein>
    <submittedName>
        <fullName evidence="3">Uncharacterized protein</fullName>
    </submittedName>
</protein>
<keyword evidence="1" id="KW-0175">Coiled coil</keyword>
<evidence type="ECO:0000313" key="4">
    <source>
        <dbReference type="Proteomes" id="UP000284375"/>
    </source>
</evidence>
<feature type="compositionally biased region" description="Low complexity" evidence="2">
    <location>
        <begin position="261"/>
        <end position="270"/>
    </location>
</feature>
<reference evidence="3 4" key="1">
    <citation type="submission" date="2015-09" db="EMBL/GenBank/DDBJ databases">
        <title>Host preference determinants of Valsa canker pathogens revealed by comparative genomics.</title>
        <authorList>
            <person name="Yin Z."/>
            <person name="Huang L."/>
        </authorList>
    </citation>
    <scope>NUCLEOTIDE SEQUENCE [LARGE SCALE GENOMIC DNA]</scope>
    <source>
        <strain evidence="3 4">YSFL</strain>
    </source>
</reference>
<dbReference type="EMBL" id="LJZO01000003">
    <property type="protein sequence ID" value="ROW03514.1"/>
    <property type="molecule type" value="Genomic_DNA"/>
</dbReference>
<comment type="caution">
    <text evidence="3">The sequence shown here is derived from an EMBL/GenBank/DDBJ whole genome shotgun (WGS) entry which is preliminary data.</text>
</comment>